<dbReference type="NCBIfam" id="TIGR02285">
    <property type="entry name" value="TIGR02285 family protein"/>
    <property type="match status" value="1"/>
</dbReference>
<dbReference type="PATRIC" id="fig|50340.43.peg.2646"/>
<gene>
    <name evidence="1" type="ORF">PF66_00639</name>
</gene>
<organism evidence="1 2">
    <name type="scientific">Pseudomonas asplenii</name>
    <dbReference type="NCBI Taxonomy" id="53407"/>
    <lineage>
        <taxon>Bacteria</taxon>
        <taxon>Pseudomonadati</taxon>
        <taxon>Pseudomonadota</taxon>
        <taxon>Gammaproteobacteria</taxon>
        <taxon>Pseudomonadales</taxon>
        <taxon>Pseudomonadaceae</taxon>
        <taxon>Pseudomonas</taxon>
    </lineage>
</organism>
<reference evidence="1 2" key="1">
    <citation type="journal article" date="2015" name="PLoS ONE">
        <title>Rice-Infecting Pseudomonas Genomes Are Highly Accessorized and Harbor Multiple Putative Virulence Mechanisms to Cause Sheath Brown Rot.</title>
        <authorList>
            <person name="Quibod I.L."/>
            <person name="Grande G."/>
            <person name="Oreiro E.G."/>
            <person name="Borja F.N."/>
            <person name="Dossa G.S."/>
            <person name="Mauleon R."/>
            <person name="Cruz C.V."/>
            <person name="Oliva R."/>
        </authorList>
    </citation>
    <scope>NUCLEOTIDE SEQUENCE [LARGE SCALE GENOMIC DNA]</scope>
    <source>
        <strain evidence="1 2">IRRI 6609</strain>
    </source>
</reference>
<comment type="caution">
    <text evidence="1">The sequence shown here is derived from an EMBL/GenBank/DDBJ whole genome shotgun (WGS) entry which is preliminary data.</text>
</comment>
<proteinExistence type="predicted"/>
<evidence type="ECO:0000313" key="2">
    <source>
        <dbReference type="Proteomes" id="UP000037931"/>
    </source>
</evidence>
<dbReference type="SUPFAM" id="SSF53850">
    <property type="entry name" value="Periplasmic binding protein-like II"/>
    <property type="match status" value="1"/>
</dbReference>
<protein>
    <recommendedName>
        <fullName evidence="3">Solute-binding protein family 3/N-terminal domain-containing protein</fullName>
    </recommendedName>
</protein>
<dbReference type="InterPro" id="IPR011972">
    <property type="entry name" value="CHP02285"/>
</dbReference>
<dbReference type="OrthoDB" id="8480452at2"/>
<dbReference type="Proteomes" id="UP000037931">
    <property type="component" value="Unassembled WGS sequence"/>
</dbReference>
<dbReference type="RefSeq" id="WP_054061871.1">
    <property type="nucleotide sequence ID" value="NZ_JSYZ01000002.1"/>
</dbReference>
<dbReference type="STRING" id="50340.PF66_00639"/>
<sequence length="294" mass="33326">MTPSALWRRLVPTLLAILIGVLSPGAQARETLIWLLRDLPPLSIFDGPQQGQGAVDQMLPLLMERLPEYDHTILRVNRARGMQMLDSPAFTCDPALLWTPARAQKMLFSIRSMGTTSNGLVVRQKDRGLVEPFLVEGQVDLAALLNSHSLQLGIIAERSYGHPIDDVLSHTNEQYLVRHYGNDALGSLLQMQRMGRLKALLGYGVEVRYQARQQQIAEDDLAFYPIRDTATYQFIRIACSNTPQGRAAIPHINEILRELRQDRLVELYARWLAPAEREKYREDAKGFFLVPDDQ</sequence>
<evidence type="ECO:0000313" key="1">
    <source>
        <dbReference type="EMBL" id="KPA92898.1"/>
    </source>
</evidence>
<evidence type="ECO:0008006" key="3">
    <source>
        <dbReference type="Google" id="ProtNLM"/>
    </source>
</evidence>
<keyword evidence="2" id="KW-1185">Reference proteome</keyword>
<name>A0A0N0VKK8_9PSED</name>
<dbReference type="EMBL" id="JSYZ01000002">
    <property type="protein sequence ID" value="KPA92898.1"/>
    <property type="molecule type" value="Genomic_DNA"/>
</dbReference>
<accession>A0A0N0VKK8</accession>
<dbReference type="AlphaFoldDB" id="A0A0N0VKK8"/>